<dbReference type="RefSeq" id="WP_130977562.1">
    <property type="nucleotide sequence ID" value="NZ_SISF01000026.1"/>
</dbReference>
<evidence type="ECO:0000313" key="1">
    <source>
        <dbReference type="EMBL" id="TBN14810.1"/>
    </source>
</evidence>
<protein>
    <submittedName>
        <fullName evidence="1">Uncharacterized protein</fullName>
    </submittedName>
</protein>
<dbReference type="GeneID" id="301040969"/>
<comment type="caution">
    <text evidence="1">The sequence shown here is derived from an EMBL/GenBank/DDBJ whole genome shotgun (WGS) entry which is preliminary data.</text>
</comment>
<evidence type="ECO:0000313" key="2">
    <source>
        <dbReference type="Proteomes" id="UP000294239"/>
    </source>
</evidence>
<reference evidence="1 2" key="1">
    <citation type="submission" date="2019-02" db="EMBL/GenBank/DDBJ databases">
        <title>Current taxonomic status of genus Agrobacterium and description of Agrobacterium cavarae sp. nov. isolated from maize roots.</title>
        <authorList>
            <person name="Flores-Felix J.D."/>
            <person name="Menendez E."/>
            <person name="Ramirez-Bahena M.H."/>
            <person name="Garcia-Fraile P."/>
            <person name="Velazquez E."/>
        </authorList>
    </citation>
    <scope>NUCLEOTIDE SEQUENCE [LARGE SCALE GENOMIC DNA]</scope>
    <source>
        <strain evidence="1 2">RZME10</strain>
    </source>
</reference>
<dbReference type="EMBL" id="SISF01000026">
    <property type="protein sequence ID" value="TBN14810.1"/>
    <property type="molecule type" value="Genomic_DNA"/>
</dbReference>
<proteinExistence type="predicted"/>
<gene>
    <name evidence="1" type="ORF">EYC79_07185</name>
</gene>
<accession>A0ABY1YAB1</accession>
<dbReference type="Proteomes" id="UP000294239">
    <property type="component" value="Unassembled WGS sequence"/>
</dbReference>
<keyword evidence="2" id="KW-1185">Reference proteome</keyword>
<organism evidence="1 2">
    <name type="scientific">Agrobacterium cavarae</name>
    <dbReference type="NCBI Taxonomy" id="2528239"/>
    <lineage>
        <taxon>Bacteria</taxon>
        <taxon>Pseudomonadati</taxon>
        <taxon>Pseudomonadota</taxon>
        <taxon>Alphaproteobacteria</taxon>
        <taxon>Hyphomicrobiales</taxon>
        <taxon>Rhizobiaceae</taxon>
        <taxon>Rhizobium/Agrobacterium group</taxon>
        <taxon>Agrobacterium</taxon>
    </lineage>
</organism>
<sequence>MTAALSVCTTKHSLTTIKLSGARIMADSDNSRTLPSGIQRNLFAVASTFLTAELEERARDDAAAVDPALRVWHEWLTAFDDYARLTDVQQRLEKALLQTIGFPQVLVPVGSGAAPVQAKTEAEIDALLPGEDRSGQRDALKRDLAVRVAAWQQADEAEGFSRAKALSHEAGERQAELLKSLWLTPALSMAGLAAKVHAVLRHGEPGPGYGFPWTPLRGVIADFLVLNGVSIGDLSPTEAGRTGGRSR</sequence>
<name>A0ABY1YAB1_9HYPH</name>